<dbReference type="InterPro" id="IPR011990">
    <property type="entry name" value="TPR-like_helical_dom_sf"/>
</dbReference>
<evidence type="ECO:0000313" key="5">
    <source>
        <dbReference type="Proteomes" id="UP001530315"/>
    </source>
</evidence>
<dbReference type="InterPro" id="IPR036361">
    <property type="entry name" value="SAP_dom_sf"/>
</dbReference>
<dbReference type="InterPro" id="IPR051222">
    <property type="entry name" value="PPR/CCM1_RNA-binding"/>
</dbReference>
<reference evidence="4 5" key="1">
    <citation type="submission" date="2024-10" db="EMBL/GenBank/DDBJ databases">
        <title>Updated reference genomes for cyclostephanoid diatoms.</title>
        <authorList>
            <person name="Roberts W.R."/>
            <person name="Alverson A.J."/>
        </authorList>
    </citation>
    <scope>NUCLEOTIDE SEQUENCE [LARGE SCALE GENOMIC DNA]</scope>
    <source>
        <strain evidence="4 5">AJA276-08</strain>
    </source>
</reference>
<dbReference type="PROSITE" id="PS50800">
    <property type="entry name" value="SAP"/>
    <property type="match status" value="2"/>
</dbReference>
<evidence type="ECO:0000256" key="2">
    <source>
        <dbReference type="SAM" id="MobiDB-lite"/>
    </source>
</evidence>
<dbReference type="Proteomes" id="UP001530315">
    <property type="component" value="Unassembled WGS sequence"/>
</dbReference>
<keyword evidence="1" id="KW-0677">Repeat</keyword>
<dbReference type="Pfam" id="PF02037">
    <property type="entry name" value="SAP"/>
    <property type="match status" value="2"/>
</dbReference>
<proteinExistence type="predicted"/>
<dbReference type="SMART" id="SM00513">
    <property type="entry name" value="SAP"/>
    <property type="match status" value="2"/>
</dbReference>
<organism evidence="4 5">
    <name type="scientific">Stephanodiscus triporus</name>
    <dbReference type="NCBI Taxonomy" id="2934178"/>
    <lineage>
        <taxon>Eukaryota</taxon>
        <taxon>Sar</taxon>
        <taxon>Stramenopiles</taxon>
        <taxon>Ochrophyta</taxon>
        <taxon>Bacillariophyta</taxon>
        <taxon>Coscinodiscophyceae</taxon>
        <taxon>Thalassiosirophycidae</taxon>
        <taxon>Stephanodiscales</taxon>
        <taxon>Stephanodiscaceae</taxon>
        <taxon>Stephanodiscus</taxon>
    </lineage>
</organism>
<accession>A0ABD3MQ49</accession>
<dbReference type="PANTHER" id="PTHR47942:SF63">
    <property type="entry name" value="PENTATRICOPEPTIDE REPEAT-CONTAINING PROTEIN"/>
    <property type="match status" value="1"/>
</dbReference>
<dbReference type="AlphaFoldDB" id="A0ABD3MQ49"/>
<gene>
    <name evidence="4" type="ORF">ACHAW5_009746</name>
</gene>
<sequence length="804" mass="88635">MRFTLLLHGGIIIYVACSDAFIIVRSMVAAPSLKVARSFLRGGIAIGDARTTFAAIGGSDAHVKHLSKMTVAELKDELRTLNMTVDGRKQDLIQRLNDCRLGDSTGKGQKSDSRNYSPDMTKTNYLIHEDFDKLTVPALKERLRELGLSVGGRKAELIERLQAVDSGRTSDNPDMKSARTPESDIGGTEVTASGDDSVVFNITDEILVDVDDGIPSPDLMDEKRKQEPLHIEAHNDDGTDESASARRARRKKFWKTQEIRDLIKANDPSAPAKAEEMIVTLEKMAEQEHDKDYLPGPIQYTLLIDAYSKSGAVDAIQRVEAVIDRLLESGDQSNGGNVSPTAQMLNAVMSTYASIGNTESAEKATAILERMEYLKKFGELVKPTVHSYSIAISGWAKCGSRAAAENANSILNRLMKDYDEVLQKNDLVGYDAESTPNNVVFNSVIDAWARSGSPDAGEKAETLLRKMEVLARSNKYDVRPDTISFNTCIKAWCSCEHPNAPHKAEELLSKLETNPQYPNRSGGVITVRPNRLSYNTVINSWAKSQLPESALRSETLLLRMIRNFKTEPFATATPDVVTFSSVLNALAKSKTVRMKAEKCSFILKAMIDLHENGGSHETKPNAICYNTVLNACAFSAQGSDAERRQALAVAFEIFNQMRQGKYVSPDAVSYGNMLKTCANLMPPGEQRSSIAARLFSSCCEDGLVGGMCLDEIRRCVPPRAFLPLLADCGYDKPLRQRRQSHSVTLLELPPDWTVHVSSTDMASRQRGSFMRQKQNTAEEIREKTPPVIPRPGLLVEYGASGRDL</sequence>
<feature type="compositionally biased region" description="Basic and acidic residues" evidence="2">
    <location>
        <begin position="171"/>
        <end position="182"/>
    </location>
</feature>
<dbReference type="SUPFAM" id="SSF68906">
    <property type="entry name" value="SAP domain"/>
    <property type="match status" value="2"/>
</dbReference>
<evidence type="ECO:0000259" key="3">
    <source>
        <dbReference type="PROSITE" id="PS50800"/>
    </source>
</evidence>
<feature type="region of interest" description="Disordered" evidence="2">
    <location>
        <begin position="165"/>
        <end position="189"/>
    </location>
</feature>
<keyword evidence="5" id="KW-1185">Reference proteome</keyword>
<name>A0ABD3MQ49_9STRA</name>
<dbReference type="InterPro" id="IPR003034">
    <property type="entry name" value="SAP_dom"/>
</dbReference>
<dbReference type="PANTHER" id="PTHR47942">
    <property type="entry name" value="TETRATRICOPEPTIDE REPEAT (TPR)-LIKE SUPERFAMILY PROTEIN-RELATED"/>
    <property type="match status" value="1"/>
</dbReference>
<evidence type="ECO:0000256" key="1">
    <source>
        <dbReference type="ARBA" id="ARBA00022737"/>
    </source>
</evidence>
<feature type="domain" description="SAP" evidence="3">
    <location>
        <begin position="66"/>
        <end position="100"/>
    </location>
</feature>
<evidence type="ECO:0000313" key="4">
    <source>
        <dbReference type="EMBL" id="KAL3765572.1"/>
    </source>
</evidence>
<dbReference type="Gene3D" id="1.10.720.30">
    <property type="entry name" value="SAP domain"/>
    <property type="match status" value="2"/>
</dbReference>
<dbReference type="Gene3D" id="1.25.40.10">
    <property type="entry name" value="Tetratricopeptide repeat domain"/>
    <property type="match status" value="3"/>
</dbReference>
<dbReference type="EMBL" id="JALLAZ020001748">
    <property type="protein sequence ID" value="KAL3765572.1"/>
    <property type="molecule type" value="Genomic_DNA"/>
</dbReference>
<protein>
    <recommendedName>
        <fullName evidence="3">SAP domain-containing protein</fullName>
    </recommendedName>
</protein>
<comment type="caution">
    <text evidence="4">The sequence shown here is derived from an EMBL/GenBank/DDBJ whole genome shotgun (WGS) entry which is preliminary data.</text>
</comment>
<feature type="domain" description="SAP" evidence="3">
    <location>
        <begin position="131"/>
        <end position="165"/>
    </location>
</feature>